<feature type="domain" description="Bacteriophage phiJL001 Gp84 C-terminal" evidence="1">
    <location>
        <begin position="183"/>
        <end position="260"/>
    </location>
</feature>
<organism evidence="2">
    <name type="scientific">uncultured Sphingomonas sp</name>
    <dbReference type="NCBI Taxonomy" id="158754"/>
    <lineage>
        <taxon>Bacteria</taxon>
        <taxon>Pseudomonadati</taxon>
        <taxon>Pseudomonadota</taxon>
        <taxon>Alphaproteobacteria</taxon>
        <taxon>Sphingomonadales</taxon>
        <taxon>Sphingomonadaceae</taxon>
        <taxon>Sphingomonas</taxon>
        <taxon>environmental samples</taxon>
    </lineage>
</organism>
<dbReference type="InterPro" id="IPR011928">
    <property type="entry name" value="Phage_phiJL001_Gp84"/>
</dbReference>
<dbReference type="InterPro" id="IPR018964">
    <property type="entry name" value="Phage_phiJL001_Gp84_C"/>
</dbReference>
<proteinExistence type="predicted"/>
<gene>
    <name evidence="2" type="ORF">AVDCRST_MAG31-208</name>
</gene>
<protein>
    <submittedName>
        <fullName evidence="2">Gene Transfer Agent FAD/FMN-containing dehydrogenase</fullName>
    </submittedName>
</protein>
<dbReference type="Pfam" id="PF09931">
    <property type="entry name" value="Phage_phiJL001_Gp84_N"/>
    <property type="match status" value="1"/>
</dbReference>
<accession>A0A6J4SGF7</accession>
<name>A0A6J4SGF7_9SPHN</name>
<dbReference type="NCBIfam" id="TIGR02218">
    <property type="entry name" value="phg_TIGR02218"/>
    <property type="match status" value="1"/>
</dbReference>
<dbReference type="EMBL" id="CADCWA010000011">
    <property type="protein sequence ID" value="CAA9498213.1"/>
    <property type="molecule type" value="Genomic_DNA"/>
</dbReference>
<dbReference type="Pfam" id="PF09356">
    <property type="entry name" value="Phage_BR0599"/>
    <property type="match status" value="1"/>
</dbReference>
<evidence type="ECO:0000259" key="1">
    <source>
        <dbReference type="Pfam" id="PF09356"/>
    </source>
</evidence>
<dbReference type="AlphaFoldDB" id="A0A6J4SGF7"/>
<sequence>MTGSFDGPLTTISFCWLLERRDGAGVALTTHDSDLRLADQYFEAAPGLRPAAIVRGSGGEPTGEVSGALSSDALQAEDLWAGRWDGALSRMMAVDWHRPEQEPVNLAAGEIGDIVVEGTGFQADLLGPEDRLKATVCPTTSPECRAVLGDKQCRVNMAGRSLRGEVVSASANRLTLDRVVPDSFAKGALRWLSGDNCGLRSVISSCPDGSLLLREVPRRPVRTGERVILYEGCDKRLETCRTRFANVLNFRGEPHLPGNDLLTRYPGA</sequence>
<dbReference type="RefSeq" id="WP_294167490.1">
    <property type="nucleotide sequence ID" value="NZ_CADCWA010000011.1"/>
</dbReference>
<evidence type="ECO:0000313" key="2">
    <source>
        <dbReference type="EMBL" id="CAA9498213.1"/>
    </source>
</evidence>
<reference evidence="2" key="1">
    <citation type="submission" date="2020-02" db="EMBL/GenBank/DDBJ databases">
        <authorList>
            <person name="Meier V. D."/>
        </authorList>
    </citation>
    <scope>NUCLEOTIDE SEQUENCE</scope>
    <source>
        <strain evidence="2">AVDCRST_MAG31</strain>
    </source>
</reference>